<name>A0AAD7T857_9TELE</name>
<comment type="caution">
    <text evidence="1">The sequence shown here is derived from an EMBL/GenBank/DDBJ whole genome shotgun (WGS) entry which is preliminary data.</text>
</comment>
<organism evidence="1 2">
    <name type="scientific">Aldrovandia affinis</name>
    <dbReference type="NCBI Taxonomy" id="143900"/>
    <lineage>
        <taxon>Eukaryota</taxon>
        <taxon>Metazoa</taxon>
        <taxon>Chordata</taxon>
        <taxon>Craniata</taxon>
        <taxon>Vertebrata</taxon>
        <taxon>Euteleostomi</taxon>
        <taxon>Actinopterygii</taxon>
        <taxon>Neopterygii</taxon>
        <taxon>Teleostei</taxon>
        <taxon>Notacanthiformes</taxon>
        <taxon>Halosauridae</taxon>
        <taxon>Aldrovandia</taxon>
    </lineage>
</organism>
<proteinExistence type="predicted"/>
<dbReference type="Proteomes" id="UP001221898">
    <property type="component" value="Unassembled WGS sequence"/>
</dbReference>
<accession>A0AAD7T857</accession>
<reference evidence="1" key="1">
    <citation type="journal article" date="2023" name="Science">
        <title>Genome structures resolve the early diversification of teleost fishes.</title>
        <authorList>
            <person name="Parey E."/>
            <person name="Louis A."/>
            <person name="Montfort J."/>
            <person name="Bouchez O."/>
            <person name="Roques C."/>
            <person name="Iampietro C."/>
            <person name="Lluch J."/>
            <person name="Castinel A."/>
            <person name="Donnadieu C."/>
            <person name="Desvignes T."/>
            <person name="Floi Bucao C."/>
            <person name="Jouanno E."/>
            <person name="Wen M."/>
            <person name="Mejri S."/>
            <person name="Dirks R."/>
            <person name="Jansen H."/>
            <person name="Henkel C."/>
            <person name="Chen W.J."/>
            <person name="Zahm M."/>
            <person name="Cabau C."/>
            <person name="Klopp C."/>
            <person name="Thompson A.W."/>
            <person name="Robinson-Rechavi M."/>
            <person name="Braasch I."/>
            <person name="Lecointre G."/>
            <person name="Bobe J."/>
            <person name="Postlethwait J.H."/>
            <person name="Berthelot C."/>
            <person name="Roest Crollius H."/>
            <person name="Guiguen Y."/>
        </authorList>
    </citation>
    <scope>NUCLEOTIDE SEQUENCE</scope>
    <source>
        <strain evidence="1">NC1722</strain>
    </source>
</reference>
<dbReference type="AlphaFoldDB" id="A0AAD7T857"/>
<protein>
    <submittedName>
        <fullName evidence="1">Uncharacterized protein</fullName>
    </submittedName>
</protein>
<evidence type="ECO:0000313" key="1">
    <source>
        <dbReference type="EMBL" id="KAJ8416105.1"/>
    </source>
</evidence>
<sequence length="138" mass="15463">MVVLFRVYGSPRSREGRFLPVDASSWFHWCYGTGCVWRRCPASPGVTGSQRILTQVSLGISSSALMGARECADCDRHQRAQTLLERAMVSHGLPPRAWTANHVKASLPWMLTLCYVGMEHQDSETKQLFQQRYTAGCA</sequence>
<keyword evidence="2" id="KW-1185">Reference proteome</keyword>
<dbReference type="EMBL" id="JAINUG010000007">
    <property type="protein sequence ID" value="KAJ8416105.1"/>
    <property type="molecule type" value="Genomic_DNA"/>
</dbReference>
<evidence type="ECO:0000313" key="2">
    <source>
        <dbReference type="Proteomes" id="UP001221898"/>
    </source>
</evidence>
<gene>
    <name evidence="1" type="ORF">AAFF_G00381270</name>
</gene>